<dbReference type="InterPro" id="IPR018076">
    <property type="entry name" value="T2SS_GspF_dom"/>
</dbReference>
<dbReference type="GO" id="GO:0005886">
    <property type="term" value="C:plasma membrane"/>
    <property type="evidence" value="ECO:0007669"/>
    <property type="project" value="UniProtKB-SubCell"/>
</dbReference>
<keyword evidence="4 6" id="KW-1133">Transmembrane helix</keyword>
<reference evidence="8 9" key="1">
    <citation type="submission" date="2016-10" db="EMBL/GenBank/DDBJ databases">
        <authorList>
            <person name="de Groot N.N."/>
        </authorList>
    </citation>
    <scope>NUCLEOTIDE SEQUENCE [LARGE SCALE GENOMIC DNA]</scope>
    <source>
        <strain evidence="8 9">DSM 21799</strain>
    </source>
</reference>
<organism evidence="8 9">
    <name type="scientific">Paramicrobacterium humi</name>
    <dbReference type="NCBI Taxonomy" id="640635"/>
    <lineage>
        <taxon>Bacteria</taxon>
        <taxon>Bacillati</taxon>
        <taxon>Actinomycetota</taxon>
        <taxon>Actinomycetes</taxon>
        <taxon>Micrococcales</taxon>
        <taxon>Microbacteriaceae</taxon>
        <taxon>Paramicrobacterium</taxon>
    </lineage>
</organism>
<dbReference type="Gene3D" id="1.20.81.30">
    <property type="entry name" value="Type II secretion system (T2SS), domain F"/>
    <property type="match status" value="1"/>
</dbReference>
<gene>
    <name evidence="8" type="ORF">SAMN04489806_3172</name>
</gene>
<dbReference type="Proteomes" id="UP000199183">
    <property type="component" value="Unassembled WGS sequence"/>
</dbReference>
<feature type="transmembrane region" description="Helical" evidence="6">
    <location>
        <begin position="134"/>
        <end position="155"/>
    </location>
</feature>
<comment type="subcellular location">
    <subcellularLocation>
        <location evidence="1">Cell membrane</location>
        <topology evidence="1">Multi-pass membrane protein</topology>
    </subcellularLocation>
</comment>
<dbReference type="RefSeq" id="WP_091187667.1">
    <property type="nucleotide sequence ID" value="NZ_FNRY01000002.1"/>
</dbReference>
<protein>
    <submittedName>
        <fullName evidence="8">Tight adherence protein C</fullName>
    </submittedName>
</protein>
<dbReference type="PANTHER" id="PTHR35007">
    <property type="entry name" value="INTEGRAL MEMBRANE PROTEIN-RELATED"/>
    <property type="match status" value="1"/>
</dbReference>
<name>A0A1H4TD38_9MICO</name>
<accession>A0A1H4TD38</accession>
<evidence type="ECO:0000256" key="6">
    <source>
        <dbReference type="SAM" id="Phobius"/>
    </source>
</evidence>
<dbReference type="InterPro" id="IPR042094">
    <property type="entry name" value="T2SS_GspF_sf"/>
</dbReference>
<dbReference type="AlphaFoldDB" id="A0A1H4TD38"/>
<keyword evidence="5 6" id="KW-0472">Membrane</keyword>
<dbReference type="OrthoDB" id="5185234at2"/>
<proteinExistence type="predicted"/>
<feature type="transmembrane region" description="Helical" evidence="6">
    <location>
        <begin position="280"/>
        <end position="306"/>
    </location>
</feature>
<dbReference type="STRING" id="640635.SAMN04489806_3172"/>
<evidence type="ECO:0000313" key="8">
    <source>
        <dbReference type="EMBL" id="SEC54247.1"/>
    </source>
</evidence>
<feature type="transmembrane region" description="Helical" evidence="6">
    <location>
        <begin position="110"/>
        <end position="128"/>
    </location>
</feature>
<dbReference type="Pfam" id="PF00482">
    <property type="entry name" value="T2SSF"/>
    <property type="match status" value="1"/>
</dbReference>
<sequence length="310" mass="32619">MSAVLGFALAFGALLGLGLWSLVAMTPRLRAQRLADRLAPYLVDVSEEARRSTEKRLADPIPVLGRLVSPPLYRATVLLSRVLGGSAAIERWLSQSGSRASVQDYRVRQVLSGLAGLGAGALLSVVLVTHAAPVATVVLPVVGAVTGIVCCDVLLRRRAASRVARITEEVPTVLEFIGLTLSAGEGVVDALRRVARVGSGELSREFAAVLADTGAGVPLVTALSDCARRTGSPPLTRAVEQLCAAMEHGAPIAEVLRAQAHDAREDAKRRLLEAAGRKEVTMLIPLVLLILPLSIAFALLPGLFVLRAGF</sequence>
<evidence type="ECO:0000259" key="7">
    <source>
        <dbReference type="Pfam" id="PF00482"/>
    </source>
</evidence>
<keyword evidence="9" id="KW-1185">Reference proteome</keyword>
<dbReference type="PANTHER" id="PTHR35007:SF4">
    <property type="entry name" value="CONSERVED TRANSMEMBRANE PROTEIN-RELATED"/>
    <property type="match status" value="1"/>
</dbReference>
<evidence type="ECO:0000256" key="3">
    <source>
        <dbReference type="ARBA" id="ARBA00022692"/>
    </source>
</evidence>
<evidence type="ECO:0000256" key="2">
    <source>
        <dbReference type="ARBA" id="ARBA00022475"/>
    </source>
</evidence>
<keyword evidence="3 6" id="KW-0812">Transmembrane</keyword>
<keyword evidence="2" id="KW-1003">Cell membrane</keyword>
<evidence type="ECO:0000256" key="4">
    <source>
        <dbReference type="ARBA" id="ARBA00022989"/>
    </source>
</evidence>
<feature type="domain" description="Type II secretion system protein GspF" evidence="7">
    <location>
        <begin position="175"/>
        <end position="299"/>
    </location>
</feature>
<evidence type="ECO:0000256" key="5">
    <source>
        <dbReference type="ARBA" id="ARBA00023136"/>
    </source>
</evidence>
<dbReference type="EMBL" id="FNRY01000002">
    <property type="protein sequence ID" value="SEC54247.1"/>
    <property type="molecule type" value="Genomic_DNA"/>
</dbReference>
<evidence type="ECO:0000256" key="1">
    <source>
        <dbReference type="ARBA" id="ARBA00004651"/>
    </source>
</evidence>
<evidence type="ECO:0000313" key="9">
    <source>
        <dbReference type="Proteomes" id="UP000199183"/>
    </source>
</evidence>